<accession>A0A2S7YF33</accession>
<sequence length="416" mass="46896">MNKRAAPSTESLEAGCRPRKQIKYKKRRGNFSPKFYDDLSKVWLTPRALRELDRRNAARPPLASRPPVSASSSPSTTVAQFARHGGPSLCHLRGCIDSKGTTQIPTSKSWSYTPDSKMSKRTSAYDTKFEQGLAEYNIFTDDYHLRRCRRGYSTPEPENLDDIVQALSKSRDSQSPTRDLSAEFQKLKRANSRVITHACTRSALLPVIKSNSKEHDGEYGLRFKRLDSITKRTTVDPAPDLYDGSYPSSLHKYVQQDLGDVITPTHHYNAPVLPNFFLEIRAPEKCFEVVKRQACLDGAVGARAMHALQNYGAEKPVYDGNAYSFSFVYHAGTATLHMYAHFPTAPQNEGGAPEYQMKQVDAFFMTKNREDFVAAVTTFRNARDMAESYRERFIEAANVRAEGKSQPLAEGREELQ</sequence>
<organism evidence="2 3">
    <name type="scientific">Beauveria bassiana</name>
    <name type="common">White muscardine disease fungus</name>
    <name type="synonym">Tritirachium shiotae</name>
    <dbReference type="NCBI Taxonomy" id="176275"/>
    <lineage>
        <taxon>Eukaryota</taxon>
        <taxon>Fungi</taxon>
        <taxon>Dikarya</taxon>
        <taxon>Ascomycota</taxon>
        <taxon>Pezizomycotina</taxon>
        <taxon>Sordariomycetes</taxon>
        <taxon>Hypocreomycetidae</taxon>
        <taxon>Hypocreales</taxon>
        <taxon>Cordycipitaceae</taxon>
        <taxon>Beauveria</taxon>
    </lineage>
</organism>
<feature type="compositionally biased region" description="Basic residues" evidence="1">
    <location>
        <begin position="17"/>
        <end position="27"/>
    </location>
</feature>
<feature type="compositionally biased region" description="Low complexity" evidence="1">
    <location>
        <begin position="58"/>
        <end position="79"/>
    </location>
</feature>
<name>A0A2S7YF33_BEABA</name>
<reference evidence="2 3" key="1">
    <citation type="submission" date="2016-07" db="EMBL/GenBank/DDBJ databases">
        <title>Comparative genomics of the entomopathogenic fungus Beauveria bassiana.</title>
        <authorList>
            <person name="Valero Jimenez C.A."/>
            <person name="Zwaan B.J."/>
            <person name="Van Kan J.A."/>
            <person name="Takken W."/>
            <person name="Debets A.J."/>
            <person name="Schoustra S.E."/>
            <person name="Koenraadt C.J."/>
        </authorList>
    </citation>
    <scope>NUCLEOTIDE SEQUENCE [LARGE SCALE GENOMIC DNA]</scope>
    <source>
        <strain evidence="2 3">ARSEF 8028</strain>
    </source>
</reference>
<feature type="region of interest" description="Disordered" evidence="1">
    <location>
        <begin position="55"/>
        <end position="81"/>
    </location>
</feature>
<feature type="region of interest" description="Disordered" evidence="1">
    <location>
        <begin position="1"/>
        <end position="27"/>
    </location>
</feature>
<dbReference type="OrthoDB" id="5146899at2759"/>
<evidence type="ECO:0000313" key="2">
    <source>
        <dbReference type="EMBL" id="PQK14766.1"/>
    </source>
</evidence>
<dbReference type="Proteomes" id="UP000237441">
    <property type="component" value="Unassembled WGS sequence"/>
</dbReference>
<evidence type="ECO:0000313" key="3">
    <source>
        <dbReference type="Proteomes" id="UP000237441"/>
    </source>
</evidence>
<protein>
    <submittedName>
        <fullName evidence="2">Uncharacterized protein</fullName>
    </submittedName>
</protein>
<evidence type="ECO:0000256" key="1">
    <source>
        <dbReference type="SAM" id="MobiDB-lite"/>
    </source>
</evidence>
<gene>
    <name evidence="2" type="ORF">BB8028_0005g02940</name>
</gene>
<comment type="caution">
    <text evidence="2">The sequence shown here is derived from an EMBL/GenBank/DDBJ whole genome shotgun (WGS) entry which is preliminary data.</text>
</comment>
<dbReference type="AlphaFoldDB" id="A0A2S7YF33"/>
<dbReference type="EMBL" id="JRHA01000005">
    <property type="protein sequence ID" value="PQK14766.1"/>
    <property type="molecule type" value="Genomic_DNA"/>
</dbReference>
<proteinExistence type="predicted"/>